<evidence type="ECO:0000313" key="1">
    <source>
        <dbReference type="EMBL" id="RXN87776.1"/>
    </source>
</evidence>
<comment type="caution">
    <text evidence="1">The sequence shown here is derived from an EMBL/GenBank/DDBJ whole genome shotgun (WGS) entry which is preliminary data.</text>
</comment>
<reference evidence="1 2" key="1">
    <citation type="journal article" date="2017" name="Int. J. Syst. Evol. Microbiol.">
        <title>Achromobacter aloeverae sp. nov., isolated from the root of Aloe vera (L.) Burm.f.</title>
        <authorList>
            <person name="Kuncharoen N."/>
            <person name="Muramatsu Y."/>
            <person name="Shibata C."/>
            <person name="Kamakura Y."/>
            <person name="Nakagawa Y."/>
            <person name="Tanasupawat S."/>
        </authorList>
    </citation>
    <scope>NUCLEOTIDE SEQUENCE [LARGE SCALE GENOMIC DNA]</scope>
    <source>
        <strain evidence="1 2">AVA-1</strain>
    </source>
</reference>
<protein>
    <submittedName>
        <fullName evidence="1">Uncharacterized protein</fullName>
    </submittedName>
</protein>
<proteinExistence type="predicted"/>
<dbReference type="EMBL" id="PYAL01000004">
    <property type="protein sequence ID" value="RXN87776.1"/>
    <property type="molecule type" value="Genomic_DNA"/>
</dbReference>
<gene>
    <name evidence="1" type="ORF">C7R54_14345</name>
</gene>
<name>A0A4Q1HJI9_9BURK</name>
<organism evidence="1 2">
    <name type="scientific">Achromobacter aloeverae</name>
    <dbReference type="NCBI Taxonomy" id="1750518"/>
    <lineage>
        <taxon>Bacteria</taxon>
        <taxon>Pseudomonadati</taxon>
        <taxon>Pseudomonadota</taxon>
        <taxon>Betaproteobacteria</taxon>
        <taxon>Burkholderiales</taxon>
        <taxon>Alcaligenaceae</taxon>
        <taxon>Achromobacter</taxon>
    </lineage>
</organism>
<dbReference type="Proteomes" id="UP000290849">
    <property type="component" value="Unassembled WGS sequence"/>
</dbReference>
<keyword evidence="2" id="KW-1185">Reference proteome</keyword>
<dbReference type="RefSeq" id="WP_129151140.1">
    <property type="nucleotide sequence ID" value="NZ_JBHSDO010000011.1"/>
</dbReference>
<accession>A0A4Q1HJI9</accession>
<dbReference type="AlphaFoldDB" id="A0A4Q1HJI9"/>
<sequence>MAGINNSIYNLGDSQALAPVSPQAGDHGVSDDTDGLGRLAASAASEVFAQRLHAPVGMHTHYADGETAIERLARIAFEAISIARDPGFGTADSFARLKAVAEKLYGEVSHGADKDPRLANLLPGMRFLVDMLDVMSKRVSKRDVPTAAWSLSAATPDSQTAFFDSQAAPTAPLGNAYSPTSDTEIQNALATGDLFEVIYAIMKMMYGTAAENTLRRGLVVKQKNLEQEKVRSTQQELRELVSGFKPAAKADDTLKGTTGYSDEKARKVTQDLRDLGWDLSPYGGAITEKTQKQQLDDLITSMDSKLTTYNNMNSIETNDLTREGQAGQAYLMGMNSITTKEGQTKNAIATSIGR</sequence>
<dbReference type="OrthoDB" id="8688445at2"/>
<evidence type="ECO:0000313" key="2">
    <source>
        <dbReference type="Proteomes" id="UP000290849"/>
    </source>
</evidence>